<evidence type="ECO:0000313" key="1">
    <source>
        <dbReference type="EMBL" id="PIP33748.1"/>
    </source>
</evidence>
<sequence>MFNHDWLFWLIGWANKWTGIIESVFLVYPATPKYARHYFYEHMIVRHAWRPGPSGLLWQNGKLIVMFAISASNGQFRDPANRDHLRQVVWRMEKIRQLFRAQRKTFAGILPGIIFQNKISAEAPEADLTAVAVAQAIRLVKEEEKLDPGTPIVVLGGKGFIGRRVVNILGQQNVFSVDLQDSWPELTGRILVVNITTNQALKKHLPRLKNAVVVNEIYPEPDEDTLAGLRANHSLCYHVVGVKAKAWPKFPAAYRGGIPCCAAWPTKKIKIIIKKMDINN</sequence>
<accession>A0A2G9ZN34</accession>
<evidence type="ECO:0000313" key="2">
    <source>
        <dbReference type="Proteomes" id="UP000230729"/>
    </source>
</evidence>
<reference evidence="1 2" key="1">
    <citation type="submission" date="2017-09" db="EMBL/GenBank/DDBJ databases">
        <title>Depth-based differentiation of microbial function through sediment-hosted aquifers and enrichment of novel symbionts in the deep terrestrial subsurface.</title>
        <authorList>
            <person name="Probst A.J."/>
            <person name="Ladd B."/>
            <person name="Jarett J.K."/>
            <person name="Geller-Mcgrath D.E."/>
            <person name="Sieber C.M."/>
            <person name="Emerson J.B."/>
            <person name="Anantharaman K."/>
            <person name="Thomas B.C."/>
            <person name="Malmstrom R."/>
            <person name="Stieglmeier M."/>
            <person name="Klingl A."/>
            <person name="Woyke T."/>
            <person name="Ryan C.M."/>
            <person name="Banfield J.F."/>
        </authorList>
    </citation>
    <scope>NUCLEOTIDE SEQUENCE [LARGE SCALE GENOMIC DNA]</scope>
    <source>
        <strain evidence="1">CG23_combo_of_CG06-09_8_20_14_all_49_15</strain>
    </source>
</reference>
<organism evidence="1 2">
    <name type="scientific">Candidatus Falkowbacteria bacterium CG23_combo_of_CG06-09_8_20_14_all_49_15</name>
    <dbReference type="NCBI Taxonomy" id="1974572"/>
    <lineage>
        <taxon>Bacteria</taxon>
        <taxon>Candidatus Falkowiibacteriota</taxon>
    </lineage>
</organism>
<dbReference type="Proteomes" id="UP000230729">
    <property type="component" value="Unassembled WGS sequence"/>
</dbReference>
<protein>
    <submittedName>
        <fullName evidence="1">Uncharacterized protein</fullName>
    </submittedName>
</protein>
<dbReference type="EMBL" id="PCSD01000062">
    <property type="protein sequence ID" value="PIP33748.1"/>
    <property type="molecule type" value="Genomic_DNA"/>
</dbReference>
<comment type="caution">
    <text evidence="1">The sequence shown here is derived from an EMBL/GenBank/DDBJ whole genome shotgun (WGS) entry which is preliminary data.</text>
</comment>
<gene>
    <name evidence="1" type="ORF">COX22_02725</name>
</gene>
<name>A0A2G9ZN34_9BACT</name>
<proteinExistence type="predicted"/>
<dbReference type="AlphaFoldDB" id="A0A2G9ZN34"/>